<dbReference type="Gene3D" id="2.40.128.20">
    <property type="match status" value="1"/>
</dbReference>
<comment type="caution">
    <text evidence="1">The sequence shown here is derived from an EMBL/GenBank/DDBJ whole genome shotgun (WGS) entry which is preliminary data.</text>
</comment>
<organism evidence="1 2">
    <name type="scientific">Periweissella beninensis</name>
    <dbReference type="NCBI Taxonomy" id="504936"/>
    <lineage>
        <taxon>Bacteria</taxon>
        <taxon>Bacillati</taxon>
        <taxon>Bacillota</taxon>
        <taxon>Bacilli</taxon>
        <taxon>Lactobacillales</taxon>
        <taxon>Lactobacillaceae</taxon>
        <taxon>Periweissella</taxon>
    </lineage>
</organism>
<keyword evidence="2" id="KW-1185">Reference proteome</keyword>
<evidence type="ECO:0000313" key="1">
    <source>
        <dbReference type="EMBL" id="MCM2437981.1"/>
    </source>
</evidence>
<dbReference type="InterPro" id="IPR015231">
    <property type="entry name" value="DUF1934"/>
</dbReference>
<sequence>MVVRQSTGVPIKINLTTTIKQPEQSEKFTFSENGQAVYIGDTLYLRYQESAENGTKVPVTMKIKTDNTIQLRRHGQADLRLLFDVNNKGLSKYRTPAGLLDIMVSTKRLISKIEQKPLNGQVIIDYDLAVGGQYVGNYNIQLQFAN</sequence>
<dbReference type="SUPFAM" id="SSF50814">
    <property type="entry name" value="Lipocalins"/>
    <property type="match status" value="1"/>
</dbReference>
<gene>
    <name evidence="1" type="ORF">KAK10_08680</name>
</gene>
<dbReference type="InterPro" id="IPR012674">
    <property type="entry name" value="Calycin"/>
</dbReference>
<dbReference type="EMBL" id="JAGMVS010000073">
    <property type="protein sequence ID" value="MCM2437981.1"/>
    <property type="molecule type" value="Genomic_DNA"/>
</dbReference>
<reference evidence="1" key="1">
    <citation type="submission" date="2021-04" db="EMBL/GenBank/DDBJ databases">
        <title>Taxonomic assessment of Weissella genus.</title>
        <authorList>
            <person name="Fanelli F."/>
            <person name="Chieffi D."/>
            <person name="Dell'Aquila A."/>
            <person name="Gyu-Sung C."/>
            <person name="Franz C.M.A.P."/>
            <person name="Fusco V."/>
        </authorList>
    </citation>
    <scope>NUCLEOTIDE SEQUENCE</scope>
    <source>
        <strain evidence="1">LMG 25373</strain>
    </source>
</reference>
<name>A0ABT0VJI0_9LACO</name>
<proteinExistence type="predicted"/>
<dbReference type="Proteomes" id="UP001057481">
    <property type="component" value="Unassembled WGS sequence"/>
</dbReference>
<accession>A0ABT0VJI0</accession>
<dbReference type="Pfam" id="PF09148">
    <property type="entry name" value="DUF1934"/>
    <property type="match status" value="1"/>
</dbReference>
<protein>
    <submittedName>
        <fullName evidence="1">DUF1934 domain-containing protein</fullName>
    </submittedName>
</protein>
<dbReference type="RefSeq" id="WP_205143391.1">
    <property type="nucleotide sequence ID" value="NZ_JAFBDN010000005.1"/>
</dbReference>
<evidence type="ECO:0000313" key="2">
    <source>
        <dbReference type="Proteomes" id="UP001057481"/>
    </source>
</evidence>